<keyword evidence="4" id="KW-1185">Reference proteome</keyword>
<dbReference type="SUPFAM" id="SSF51556">
    <property type="entry name" value="Metallo-dependent hydrolases"/>
    <property type="match status" value="1"/>
</dbReference>
<evidence type="ECO:0008006" key="5">
    <source>
        <dbReference type="Google" id="ProtNLM"/>
    </source>
</evidence>
<evidence type="ECO:0000256" key="2">
    <source>
        <dbReference type="SAM" id="MobiDB-lite"/>
    </source>
</evidence>
<dbReference type="Pfam" id="PF19326">
    <property type="entry name" value="AMP_deaminase"/>
    <property type="match status" value="1"/>
</dbReference>
<dbReference type="EMBL" id="CAJNNV010031402">
    <property type="protein sequence ID" value="CAE8636058.1"/>
    <property type="molecule type" value="Genomic_DNA"/>
</dbReference>
<dbReference type="InterPro" id="IPR006329">
    <property type="entry name" value="AMPD"/>
</dbReference>
<evidence type="ECO:0000313" key="4">
    <source>
        <dbReference type="Proteomes" id="UP000654075"/>
    </source>
</evidence>
<dbReference type="GO" id="GO:0046033">
    <property type="term" value="P:AMP metabolic process"/>
    <property type="evidence" value="ECO:0007669"/>
    <property type="project" value="TreeGrafter"/>
</dbReference>
<comment type="caution">
    <text evidence="3">The sequence shown here is derived from an EMBL/GenBank/DDBJ whole genome shotgun (WGS) entry which is preliminary data.</text>
</comment>
<dbReference type="Gene3D" id="3.20.20.140">
    <property type="entry name" value="Metal-dependent hydrolases"/>
    <property type="match status" value="1"/>
</dbReference>
<dbReference type="PANTHER" id="PTHR11359:SF0">
    <property type="entry name" value="AMP DEAMINASE"/>
    <property type="match status" value="1"/>
</dbReference>
<comment type="similarity">
    <text evidence="1">Belongs to the metallo-dependent hydrolases superfamily. Adenosine and AMP deaminases family.</text>
</comment>
<dbReference type="GO" id="GO:0032264">
    <property type="term" value="P:IMP salvage"/>
    <property type="evidence" value="ECO:0007669"/>
    <property type="project" value="InterPro"/>
</dbReference>
<dbReference type="GO" id="GO:0005829">
    <property type="term" value="C:cytosol"/>
    <property type="evidence" value="ECO:0007669"/>
    <property type="project" value="TreeGrafter"/>
</dbReference>
<sequence>MELDSMADTYFAEHNIQDVVSDVLYELGYHRPKEVGPFLMSYVARRFEIQGAEGLGGPTAGSSDKSSGADFATIEVRHALNKPSNDEVVAASMLVELRALRAKYAQHKATAAKAANDTAVFSVLEWNEFRTDYERLLQVFGSPVLWSYCERRLNQLRGLFEAHKGLNTEAEDAEVAGELPPPRVDNCVQLARALPQSRLLQFYQSMICKAEEGDKEDGEDDAERFQDLLTALPRKPSPMEITLDADYPLPHSTTLRGLFGRTSNAVRGEFLAKMVQASFELLDETSPATGGETYAEYRLPLHAENGAWADLARWAAEELGDVTSRVKFVVQLPQFAFIGLKERRGVLNYGDLLGFAFGPPMAIVHMHEKNQRDEGSREQLEELWSDVVAFELSSGGGATEVLPSESPTEPDEWTEQQSPPFVYQLYHVWARLKGLNAGLEKENDAELELRVGASAVEGIAAAYLIGAASVSKCAALPSHAPLQYLFFLDQVGAAVSLCSQRSLGGVRDAGHRAFDKLFRAGLRVALCTEDPSVSHRGDHPLCQEYGLAQSLLGLSEADLVEIARNSVAMSCFPELKGAEAGESGGRSDNPKADNSQKSIRERYRGGRRRAEIARIEGLAAPKEATGHRIKAAPSDT</sequence>
<gene>
    <name evidence="3" type="ORF">PGLA1383_LOCUS51597</name>
</gene>
<feature type="compositionally biased region" description="Basic and acidic residues" evidence="2">
    <location>
        <begin position="598"/>
        <end position="608"/>
    </location>
</feature>
<dbReference type="PANTHER" id="PTHR11359">
    <property type="entry name" value="AMP DEAMINASE"/>
    <property type="match status" value="1"/>
</dbReference>
<name>A0A813HCV5_POLGL</name>
<evidence type="ECO:0000256" key="1">
    <source>
        <dbReference type="ARBA" id="ARBA00006676"/>
    </source>
</evidence>
<dbReference type="GO" id="GO:0003876">
    <property type="term" value="F:AMP deaminase activity"/>
    <property type="evidence" value="ECO:0007669"/>
    <property type="project" value="InterPro"/>
</dbReference>
<dbReference type="InterPro" id="IPR032466">
    <property type="entry name" value="Metal_Hydrolase"/>
</dbReference>
<feature type="region of interest" description="Disordered" evidence="2">
    <location>
        <begin position="578"/>
        <end position="608"/>
    </location>
</feature>
<proteinExistence type="inferred from homology"/>
<dbReference type="Proteomes" id="UP000654075">
    <property type="component" value="Unassembled WGS sequence"/>
</dbReference>
<dbReference type="AlphaFoldDB" id="A0A813HCV5"/>
<accession>A0A813HCV5</accession>
<evidence type="ECO:0000313" key="3">
    <source>
        <dbReference type="EMBL" id="CAE8636058.1"/>
    </source>
</evidence>
<dbReference type="OrthoDB" id="438470at2759"/>
<dbReference type="OMA" id="FATIEVR"/>
<dbReference type="Gene3D" id="4.10.800.20">
    <property type="match status" value="1"/>
</dbReference>
<reference evidence="3" key="1">
    <citation type="submission" date="2021-02" db="EMBL/GenBank/DDBJ databases">
        <authorList>
            <person name="Dougan E. K."/>
            <person name="Rhodes N."/>
            <person name="Thang M."/>
            <person name="Chan C."/>
        </authorList>
    </citation>
    <scope>NUCLEOTIDE SEQUENCE</scope>
</reference>
<organism evidence="3 4">
    <name type="scientific">Polarella glacialis</name>
    <name type="common">Dinoflagellate</name>
    <dbReference type="NCBI Taxonomy" id="89957"/>
    <lineage>
        <taxon>Eukaryota</taxon>
        <taxon>Sar</taxon>
        <taxon>Alveolata</taxon>
        <taxon>Dinophyceae</taxon>
        <taxon>Suessiales</taxon>
        <taxon>Suessiaceae</taxon>
        <taxon>Polarella</taxon>
    </lineage>
</organism>
<protein>
    <recommendedName>
        <fullName evidence="5">AMP deaminase</fullName>
    </recommendedName>
</protein>